<evidence type="ECO:0000256" key="3">
    <source>
        <dbReference type="ARBA" id="ARBA00022448"/>
    </source>
</evidence>
<dbReference type="Gene3D" id="1.10.287.110">
    <property type="entry name" value="DnaJ domain"/>
    <property type="match status" value="1"/>
</dbReference>
<dbReference type="FunFam" id="1.10.287.110:FF:000006">
    <property type="entry name" value="Import inner membrane translocase subunit TIM16"/>
    <property type="match status" value="1"/>
</dbReference>
<accession>A0A0A0LSD2</accession>
<evidence type="ECO:0000313" key="10">
    <source>
        <dbReference type="EMBL" id="KGN63697.1"/>
    </source>
</evidence>
<keyword evidence="8" id="KW-0472">Membrane</keyword>
<dbReference type="InterPro" id="IPR036869">
    <property type="entry name" value="J_dom_sf"/>
</dbReference>
<dbReference type="GO" id="GO:0030150">
    <property type="term" value="P:protein import into mitochondrial matrix"/>
    <property type="evidence" value="ECO:0000318"/>
    <property type="project" value="GO_Central"/>
</dbReference>
<name>A0A0A0LSD2_CUCSA</name>
<sequence>MAAKILAHLIVSGSVVIGRAVAQAYQQAIRNASNSGVAQETIRNTVRRASKVMTEQEARQILGVTEEMPWEEIVKKYDALFERNAQTGSFYLQSKVHRAKERLETLHHSKGQDGPSCVS</sequence>
<dbReference type="Gramene" id="KGN63697">
    <property type="protein sequence ID" value="KGN63697"/>
    <property type="gene ID" value="Csa_1G011490"/>
</dbReference>
<evidence type="ECO:0000256" key="9">
    <source>
        <dbReference type="SAM" id="SignalP"/>
    </source>
</evidence>
<keyword evidence="6" id="KW-0811">Translocation</keyword>
<dbReference type="PANTHER" id="PTHR12388:SF6">
    <property type="entry name" value="MITOCHONDRIAL IMPORT INNER MEMBRANE TRANSLOCASE SUBUNIT PAM16 LIKE 1"/>
    <property type="match status" value="1"/>
</dbReference>
<reference evidence="10 11" key="3">
    <citation type="journal article" date="2010" name="BMC Genomics">
        <title>Transcriptome sequencing and comparative analysis of cucumber flowers with different sex types.</title>
        <authorList>
            <person name="Guo S."/>
            <person name="Zheng Y."/>
            <person name="Joung J.G."/>
            <person name="Liu S."/>
            <person name="Zhang Z."/>
            <person name="Crasta O.R."/>
            <person name="Sobral B.W."/>
            <person name="Xu Y."/>
            <person name="Huang S."/>
            <person name="Fei Z."/>
        </authorList>
    </citation>
    <scope>NUCLEOTIDE SEQUENCE [LARGE SCALE GENOMIC DNA]</scope>
    <source>
        <strain evidence="11">cv. 9930</strain>
    </source>
</reference>
<comment type="similarity">
    <text evidence="2">Belongs to the TIM16/PAM16 family.</text>
</comment>
<evidence type="ECO:0000256" key="1">
    <source>
        <dbReference type="ARBA" id="ARBA00004637"/>
    </source>
</evidence>
<evidence type="ECO:0000256" key="8">
    <source>
        <dbReference type="ARBA" id="ARBA00023136"/>
    </source>
</evidence>
<evidence type="ECO:0000256" key="6">
    <source>
        <dbReference type="ARBA" id="ARBA00023010"/>
    </source>
</evidence>
<dbReference type="EMBL" id="CM002922">
    <property type="protein sequence ID" value="KGN63697.1"/>
    <property type="molecule type" value="Genomic_DNA"/>
</dbReference>
<dbReference type="Proteomes" id="UP000029981">
    <property type="component" value="Chromosome 1"/>
</dbReference>
<comment type="subcellular location">
    <subcellularLocation>
        <location evidence="1">Mitochondrion inner membrane</location>
        <topology evidence="1">Peripheral membrane protein</topology>
    </subcellularLocation>
</comment>
<protein>
    <submittedName>
        <fullName evidence="10">Uncharacterized protein</fullName>
    </submittedName>
</protein>
<evidence type="ECO:0000256" key="5">
    <source>
        <dbReference type="ARBA" id="ARBA00022927"/>
    </source>
</evidence>
<dbReference type="STRING" id="3659.A0A0A0LSD2"/>
<keyword evidence="9" id="KW-0732">Signal</keyword>
<dbReference type="OMA" id="MAYKQAI"/>
<keyword evidence="5" id="KW-0653">Protein transport</keyword>
<keyword evidence="11" id="KW-1185">Reference proteome</keyword>
<evidence type="ECO:0000256" key="4">
    <source>
        <dbReference type="ARBA" id="ARBA00022792"/>
    </source>
</evidence>
<reference evidence="10 11" key="2">
    <citation type="journal article" date="2009" name="PLoS ONE">
        <title>An integrated genetic and cytogenetic map of the cucumber genome.</title>
        <authorList>
            <person name="Ren Y."/>
            <person name="Zhang Z."/>
            <person name="Liu J."/>
            <person name="Staub J.E."/>
            <person name="Han Y."/>
            <person name="Cheng Z."/>
            <person name="Li X."/>
            <person name="Lu J."/>
            <person name="Miao H."/>
            <person name="Kang H."/>
            <person name="Xie B."/>
            <person name="Gu X."/>
            <person name="Wang X."/>
            <person name="Du Y."/>
            <person name="Jin W."/>
            <person name="Huang S."/>
        </authorList>
    </citation>
    <scope>NUCLEOTIDE SEQUENCE [LARGE SCALE GENOMIC DNA]</scope>
    <source>
        <strain evidence="11">cv. 9930</strain>
    </source>
</reference>
<proteinExistence type="inferred from homology"/>
<gene>
    <name evidence="10" type="ORF">Csa_1G011490</name>
</gene>
<dbReference type="AlphaFoldDB" id="A0A0A0LSD2"/>
<reference evidence="10 11" key="4">
    <citation type="journal article" date="2011" name="BMC Genomics">
        <title>RNA-Seq improves annotation of protein-coding genes in the cucumber genome.</title>
        <authorList>
            <person name="Li Z."/>
            <person name="Zhang Z."/>
            <person name="Yan P."/>
            <person name="Huang S."/>
            <person name="Fei Z."/>
            <person name="Lin K."/>
        </authorList>
    </citation>
    <scope>NUCLEOTIDE SEQUENCE [LARGE SCALE GENOMIC DNA]</scope>
    <source>
        <strain evidence="11">cv. 9930</strain>
    </source>
</reference>
<dbReference type="KEGG" id="csv:101215349"/>
<evidence type="ECO:0000313" key="11">
    <source>
        <dbReference type="Proteomes" id="UP000029981"/>
    </source>
</evidence>
<keyword evidence="3" id="KW-0813">Transport</keyword>
<reference evidence="10 11" key="1">
    <citation type="journal article" date="2009" name="Nat. Genet.">
        <title>The genome of the cucumber, Cucumis sativus L.</title>
        <authorList>
            <person name="Huang S."/>
            <person name="Li R."/>
            <person name="Zhang Z."/>
            <person name="Li L."/>
            <person name="Gu X."/>
            <person name="Fan W."/>
            <person name="Lucas W.J."/>
            <person name="Wang X."/>
            <person name="Xie B."/>
            <person name="Ni P."/>
            <person name="Ren Y."/>
            <person name="Zhu H."/>
            <person name="Li J."/>
            <person name="Lin K."/>
            <person name="Jin W."/>
            <person name="Fei Z."/>
            <person name="Li G."/>
            <person name="Staub J."/>
            <person name="Kilian A."/>
            <person name="van der Vossen E.A."/>
            <person name="Wu Y."/>
            <person name="Guo J."/>
            <person name="He J."/>
            <person name="Jia Z."/>
            <person name="Ren Y."/>
            <person name="Tian G."/>
            <person name="Lu Y."/>
            <person name="Ruan J."/>
            <person name="Qian W."/>
            <person name="Wang M."/>
            <person name="Huang Q."/>
            <person name="Li B."/>
            <person name="Xuan Z."/>
            <person name="Cao J."/>
            <person name="Asan"/>
            <person name="Wu Z."/>
            <person name="Zhang J."/>
            <person name="Cai Q."/>
            <person name="Bai Y."/>
            <person name="Zhao B."/>
            <person name="Han Y."/>
            <person name="Li Y."/>
            <person name="Li X."/>
            <person name="Wang S."/>
            <person name="Shi Q."/>
            <person name="Liu S."/>
            <person name="Cho W.K."/>
            <person name="Kim J.Y."/>
            <person name="Xu Y."/>
            <person name="Heller-Uszynska K."/>
            <person name="Miao H."/>
            <person name="Cheng Z."/>
            <person name="Zhang S."/>
            <person name="Wu J."/>
            <person name="Yang Y."/>
            <person name="Kang H."/>
            <person name="Li M."/>
            <person name="Liang H."/>
            <person name="Ren X."/>
            <person name="Shi Z."/>
            <person name="Wen M."/>
            <person name="Jian M."/>
            <person name="Yang H."/>
            <person name="Zhang G."/>
            <person name="Yang Z."/>
            <person name="Chen R."/>
            <person name="Liu S."/>
            <person name="Li J."/>
            <person name="Ma L."/>
            <person name="Liu H."/>
            <person name="Zhou Y."/>
            <person name="Zhao J."/>
            <person name="Fang X."/>
            <person name="Li G."/>
            <person name="Fang L."/>
            <person name="Li Y."/>
            <person name="Liu D."/>
            <person name="Zheng H."/>
            <person name="Zhang Y."/>
            <person name="Qin N."/>
            <person name="Li Z."/>
            <person name="Yang G."/>
            <person name="Yang S."/>
            <person name="Bolund L."/>
            <person name="Kristiansen K."/>
            <person name="Zheng H."/>
            <person name="Li S."/>
            <person name="Zhang X."/>
            <person name="Yang H."/>
            <person name="Wang J."/>
            <person name="Sun R."/>
            <person name="Zhang B."/>
            <person name="Jiang S."/>
            <person name="Wang J."/>
            <person name="Du Y."/>
            <person name="Li S."/>
        </authorList>
    </citation>
    <scope>NUCLEOTIDE SEQUENCE [LARGE SCALE GENOMIC DNA]</scope>
    <source>
        <strain evidence="11">cv. 9930</strain>
    </source>
</reference>
<evidence type="ECO:0000256" key="2">
    <source>
        <dbReference type="ARBA" id="ARBA00008817"/>
    </source>
</evidence>
<dbReference type="eggNOG" id="KOG3442">
    <property type="taxonomic scope" value="Eukaryota"/>
</dbReference>
<keyword evidence="7" id="KW-0496">Mitochondrion</keyword>
<dbReference type="PANTHER" id="PTHR12388">
    <property type="entry name" value="MITOCHONDRIA ASSOCIATED GRANULOCYTE MACROPHAGE CSF SIGNALING MOLECULE"/>
    <property type="match status" value="1"/>
</dbReference>
<keyword evidence="4" id="KW-0999">Mitochondrion inner membrane</keyword>
<organism evidence="10 11">
    <name type="scientific">Cucumis sativus</name>
    <name type="common">Cucumber</name>
    <dbReference type="NCBI Taxonomy" id="3659"/>
    <lineage>
        <taxon>Eukaryota</taxon>
        <taxon>Viridiplantae</taxon>
        <taxon>Streptophyta</taxon>
        <taxon>Embryophyta</taxon>
        <taxon>Tracheophyta</taxon>
        <taxon>Spermatophyta</taxon>
        <taxon>Magnoliopsida</taxon>
        <taxon>eudicotyledons</taxon>
        <taxon>Gunneridae</taxon>
        <taxon>Pentapetalae</taxon>
        <taxon>rosids</taxon>
        <taxon>fabids</taxon>
        <taxon>Cucurbitales</taxon>
        <taxon>Cucurbitaceae</taxon>
        <taxon>Benincaseae</taxon>
        <taxon>Cucumis</taxon>
    </lineage>
</organism>
<feature type="signal peptide" evidence="9">
    <location>
        <begin position="1"/>
        <end position="22"/>
    </location>
</feature>
<evidence type="ECO:0000256" key="7">
    <source>
        <dbReference type="ARBA" id="ARBA00023128"/>
    </source>
</evidence>
<dbReference type="InterPro" id="IPR005341">
    <property type="entry name" value="Tim16"/>
</dbReference>
<feature type="chain" id="PRO_5001966263" evidence="9">
    <location>
        <begin position="23"/>
        <end position="119"/>
    </location>
</feature>
<dbReference type="GO" id="GO:0031348">
    <property type="term" value="P:negative regulation of defense response"/>
    <property type="evidence" value="ECO:0007669"/>
    <property type="project" value="UniProtKB-ARBA"/>
</dbReference>
<dbReference type="GO" id="GO:0005744">
    <property type="term" value="C:TIM23 mitochondrial import inner membrane translocase complex"/>
    <property type="evidence" value="ECO:0000318"/>
    <property type="project" value="GO_Central"/>
</dbReference>
<dbReference type="OrthoDB" id="10262892at2759"/>
<dbReference type="Pfam" id="PF03656">
    <property type="entry name" value="Pam16"/>
    <property type="match status" value="1"/>
</dbReference>